<evidence type="ECO:0000313" key="1">
    <source>
        <dbReference type="EMBL" id="QJA77399.1"/>
    </source>
</evidence>
<organism evidence="1">
    <name type="scientific">viral metagenome</name>
    <dbReference type="NCBI Taxonomy" id="1070528"/>
    <lineage>
        <taxon>unclassified sequences</taxon>
        <taxon>metagenomes</taxon>
        <taxon>organismal metagenomes</taxon>
    </lineage>
</organism>
<accession>A0A6M3K5F0</accession>
<gene>
    <name evidence="1" type="ORF">MM415A01309_0005</name>
</gene>
<protein>
    <submittedName>
        <fullName evidence="1">Putative tail tubular protein</fullName>
    </submittedName>
</protein>
<proteinExistence type="predicted"/>
<sequence length="196" mass="21833">MATKTELINKALTLIGAAPIVSITDSSNNARIANRVYDSSLRSLLSECAWNFAVKRALLATSSETLAWYHSGITIVYARPSDCIRIFGTNDVDATWYEEGDLIISDTSDLGIRYVQYLDTTSRFPSSFTEAFIDRLCADMAFAILNSAKIAQAYIEKYERVSLPKARSENAQVGEQQFLQDDAWELAKYNNSNTDA</sequence>
<dbReference type="AlphaFoldDB" id="A0A6M3K5F0"/>
<name>A0A6M3K5F0_9ZZZZ</name>
<reference evidence="1" key="1">
    <citation type="submission" date="2020-03" db="EMBL/GenBank/DDBJ databases">
        <title>The deep terrestrial virosphere.</title>
        <authorList>
            <person name="Holmfeldt K."/>
            <person name="Nilsson E."/>
            <person name="Simone D."/>
            <person name="Lopez-Fernandez M."/>
            <person name="Wu X."/>
            <person name="de Brujin I."/>
            <person name="Lundin D."/>
            <person name="Andersson A."/>
            <person name="Bertilsson S."/>
            <person name="Dopson M."/>
        </authorList>
    </citation>
    <scope>NUCLEOTIDE SEQUENCE</scope>
    <source>
        <strain evidence="1">MM415A01309</strain>
    </source>
</reference>
<dbReference type="EMBL" id="MT142281">
    <property type="protein sequence ID" value="QJA77399.1"/>
    <property type="molecule type" value="Genomic_DNA"/>
</dbReference>